<keyword evidence="3 5" id="KW-0268">Exocytosis</keyword>
<reference evidence="9 10" key="1">
    <citation type="submission" date="2014-04" db="EMBL/GenBank/DDBJ databases">
        <authorList>
            <consortium name="DOE Joint Genome Institute"/>
            <person name="Kuo A."/>
            <person name="Kohler A."/>
            <person name="Nagy L.G."/>
            <person name="Floudas D."/>
            <person name="Copeland A."/>
            <person name="Barry K.W."/>
            <person name="Cichocki N."/>
            <person name="Veneault-Fourrey C."/>
            <person name="LaButti K."/>
            <person name="Lindquist E.A."/>
            <person name="Lipzen A."/>
            <person name="Lundell T."/>
            <person name="Morin E."/>
            <person name="Murat C."/>
            <person name="Sun H."/>
            <person name="Tunlid A."/>
            <person name="Henrissat B."/>
            <person name="Grigoriev I.V."/>
            <person name="Hibbett D.S."/>
            <person name="Martin F."/>
            <person name="Nordberg H.P."/>
            <person name="Cantor M.N."/>
            <person name="Hua S.X."/>
        </authorList>
    </citation>
    <scope>NUCLEOTIDE SEQUENCE [LARGE SCALE GENOMIC DNA]</scope>
    <source>
        <strain evidence="9 10">Foug A</strain>
    </source>
</reference>
<dbReference type="AlphaFoldDB" id="A0A0C3EKY3"/>
<sequence>MPPRRRPQYTTESIDHQLQQIHLLDASSSSENLEQLGPIIKQIHANRQQEPYLRNLQALIEAKDSEIESICTQNYQEFISSVSTLFTVKSYTTNLREKIATLDESVAHVGKGLTEKKKALLQSKKTAANLDEAIDTLQACLKLLDVVDRIRDMIREGRFWSALRSLEDIQATPLISLSQTPLYQHIISSIPSLRTQIQNAVTASMKQWLLEIRNVTGTVGKAAIEAIDARARKWRSRREKDLMLRLSRVGSAVEVVTYERSENNVLDQVKVDFQPLYQCIHIYMSLDSLDELRNSYQADRKAQSDLILPINLPLSSLSEIIQEICGFFIIESHVLETTSGFRSEQEVEELWDAVIARLSSAIRDVLAGEKDPDTFLRVKECLIAFVMTLEAYSYSTQAHRDLMLALFSTYAGLLEAQFSQILDKVVLEDDYLPMQVVTAIELESILSSVWLANAEHEALAKYLLSSALIPFSHLVRHTPPVYLPWSQSFYLCCRDLRTFIQKFYQFVEGVAQHHGNIDDLLGQSLDKLLSNHVGACINKRLGSTTLSQIAQIMTNLEYFEIACSEMWQSIFKIRAIKKGEGTRPSPSPFSESFLRGRNRITALITSKLDDFFELSEYDWTPQTREGTPSMYLYELVNWLTTVVDSLVIKETYKDDAYKAAVGYIAESMMNFMIGPNVPAMNENAIANIVMDITFLEVEITNIGRGHLNSAFSELHSMADVVLQDKVQEYLNPSVRQASYGDLRPRRLQALLEKLAKYTATRRDHASREQAEKRRKEAEAVGRLL</sequence>
<dbReference type="STRING" id="1036808.A0A0C3EKY3"/>
<dbReference type="EMBL" id="KN822008">
    <property type="protein sequence ID" value="KIM68879.1"/>
    <property type="molecule type" value="Genomic_DNA"/>
</dbReference>
<keyword evidence="10" id="KW-1185">Reference proteome</keyword>
<dbReference type="PANTHER" id="PTHR12702">
    <property type="entry name" value="SEC15"/>
    <property type="match status" value="1"/>
</dbReference>
<dbReference type="OrthoDB" id="10267033at2759"/>
<feature type="domain" description="Exocyst complex component EXOC6/Sec15 N-terminal" evidence="8">
    <location>
        <begin position="55"/>
        <end position="224"/>
    </location>
</feature>
<dbReference type="PIRSF" id="PIRSF025007">
    <property type="entry name" value="Sec15"/>
    <property type="match status" value="1"/>
</dbReference>
<name>A0A0C3EKY3_9AGAM</name>
<feature type="domain" description="Exocyst complex subunit EXOC6/Sec15 C-terminal" evidence="7">
    <location>
        <begin position="401"/>
        <end position="753"/>
    </location>
</feature>
<keyword evidence="4" id="KW-0175">Coiled coil</keyword>
<dbReference type="InterPro" id="IPR007225">
    <property type="entry name" value="EXOC6/Sec15"/>
</dbReference>
<evidence type="ECO:0000256" key="5">
    <source>
        <dbReference type="PIRNR" id="PIRNR025007"/>
    </source>
</evidence>
<evidence type="ECO:0000256" key="1">
    <source>
        <dbReference type="ARBA" id="ARBA00007944"/>
    </source>
</evidence>
<dbReference type="InterPro" id="IPR048359">
    <property type="entry name" value="EXOC6_Sec15_N"/>
</dbReference>
<evidence type="ECO:0000313" key="10">
    <source>
        <dbReference type="Proteomes" id="UP000053989"/>
    </source>
</evidence>
<dbReference type="Proteomes" id="UP000053989">
    <property type="component" value="Unassembled WGS sequence"/>
</dbReference>
<dbReference type="GO" id="GO:0090522">
    <property type="term" value="P:vesicle tethering involved in exocytosis"/>
    <property type="evidence" value="ECO:0007669"/>
    <property type="project" value="UniProtKB-UniRule"/>
</dbReference>
<dbReference type="FunCoup" id="A0A0C3EKY3">
    <property type="interactions" value="337"/>
</dbReference>
<dbReference type="GO" id="GO:0000145">
    <property type="term" value="C:exocyst"/>
    <property type="evidence" value="ECO:0007669"/>
    <property type="project" value="UniProtKB-UniRule"/>
</dbReference>
<dbReference type="InterPro" id="IPR042044">
    <property type="entry name" value="EXOC6PINT-1/Sec15/Tip20_C_dom2"/>
</dbReference>
<protein>
    <recommendedName>
        <fullName evidence="5">Exocyst complex component SEC15</fullName>
    </recommendedName>
</protein>
<proteinExistence type="inferred from homology"/>
<organism evidence="9 10">
    <name type="scientific">Scleroderma citrinum Foug A</name>
    <dbReference type="NCBI Taxonomy" id="1036808"/>
    <lineage>
        <taxon>Eukaryota</taxon>
        <taxon>Fungi</taxon>
        <taxon>Dikarya</taxon>
        <taxon>Basidiomycota</taxon>
        <taxon>Agaricomycotina</taxon>
        <taxon>Agaricomycetes</taxon>
        <taxon>Agaricomycetidae</taxon>
        <taxon>Boletales</taxon>
        <taxon>Sclerodermatineae</taxon>
        <taxon>Sclerodermataceae</taxon>
        <taxon>Scleroderma</taxon>
    </lineage>
</organism>
<evidence type="ECO:0000313" key="9">
    <source>
        <dbReference type="EMBL" id="KIM68879.1"/>
    </source>
</evidence>
<evidence type="ECO:0000259" key="7">
    <source>
        <dbReference type="Pfam" id="PF04091"/>
    </source>
</evidence>
<feature type="region of interest" description="Disordered" evidence="6">
    <location>
        <begin position="761"/>
        <end position="784"/>
    </location>
</feature>
<comment type="similarity">
    <text evidence="1 5">Belongs to the SEC15 family.</text>
</comment>
<evidence type="ECO:0000256" key="3">
    <source>
        <dbReference type="ARBA" id="ARBA00022483"/>
    </source>
</evidence>
<dbReference type="Pfam" id="PF20651">
    <property type="entry name" value="EXOC6_Sec15_N"/>
    <property type="match status" value="1"/>
</dbReference>
<gene>
    <name evidence="9" type="ORF">SCLCIDRAFT_1209089</name>
</gene>
<dbReference type="Gene3D" id="1.10.357.30">
    <property type="entry name" value="Exocyst complex subunit Sec15 C-terminal domain, N-terminal subdomain"/>
    <property type="match status" value="1"/>
</dbReference>
<comment type="function">
    <text evidence="5">Component of the exocyst complex involved in the docking of exocytic vesicles with fusion sites on the plasma membrane.</text>
</comment>
<dbReference type="GO" id="GO:0016020">
    <property type="term" value="C:membrane"/>
    <property type="evidence" value="ECO:0007669"/>
    <property type="project" value="TreeGrafter"/>
</dbReference>
<dbReference type="InterPro" id="IPR042045">
    <property type="entry name" value="EXOC6/Sec15_C_dom1"/>
</dbReference>
<dbReference type="HOGENOM" id="CLU_009437_2_0_1"/>
<dbReference type="InterPro" id="IPR046361">
    <property type="entry name" value="EXOC6/Sec15_C"/>
</dbReference>
<evidence type="ECO:0000259" key="8">
    <source>
        <dbReference type="Pfam" id="PF20651"/>
    </source>
</evidence>
<evidence type="ECO:0000256" key="4">
    <source>
        <dbReference type="ARBA" id="ARBA00023054"/>
    </source>
</evidence>
<keyword evidence="2 5" id="KW-0813">Transport</keyword>
<dbReference type="InParanoid" id="A0A0C3EKY3"/>
<reference evidence="10" key="2">
    <citation type="submission" date="2015-01" db="EMBL/GenBank/DDBJ databases">
        <title>Evolutionary Origins and Diversification of the Mycorrhizal Mutualists.</title>
        <authorList>
            <consortium name="DOE Joint Genome Institute"/>
            <consortium name="Mycorrhizal Genomics Consortium"/>
            <person name="Kohler A."/>
            <person name="Kuo A."/>
            <person name="Nagy L.G."/>
            <person name="Floudas D."/>
            <person name="Copeland A."/>
            <person name="Barry K.W."/>
            <person name="Cichocki N."/>
            <person name="Veneault-Fourrey C."/>
            <person name="LaButti K."/>
            <person name="Lindquist E.A."/>
            <person name="Lipzen A."/>
            <person name="Lundell T."/>
            <person name="Morin E."/>
            <person name="Murat C."/>
            <person name="Riley R."/>
            <person name="Ohm R."/>
            <person name="Sun H."/>
            <person name="Tunlid A."/>
            <person name="Henrissat B."/>
            <person name="Grigoriev I.V."/>
            <person name="Hibbett D.S."/>
            <person name="Martin F."/>
        </authorList>
    </citation>
    <scope>NUCLEOTIDE SEQUENCE [LARGE SCALE GENOMIC DNA]</scope>
    <source>
        <strain evidence="10">Foug A</strain>
    </source>
</reference>
<evidence type="ECO:0000256" key="6">
    <source>
        <dbReference type="SAM" id="MobiDB-lite"/>
    </source>
</evidence>
<dbReference type="GO" id="GO:0006886">
    <property type="term" value="P:intracellular protein transport"/>
    <property type="evidence" value="ECO:0007669"/>
    <property type="project" value="InterPro"/>
</dbReference>
<dbReference type="PANTHER" id="PTHR12702:SF0">
    <property type="entry name" value="EXOCYST COMPLEX COMPONENT 6"/>
    <property type="match status" value="1"/>
</dbReference>
<accession>A0A0C3EKY3</accession>
<evidence type="ECO:0000256" key="2">
    <source>
        <dbReference type="ARBA" id="ARBA00022448"/>
    </source>
</evidence>
<dbReference type="Gene3D" id="1.20.58.670">
    <property type="entry name" value="Dsl1p vesicle tethering complex, Tip20p subunit, domain D"/>
    <property type="match status" value="1"/>
</dbReference>
<dbReference type="Pfam" id="PF04091">
    <property type="entry name" value="Sec15_C"/>
    <property type="match status" value="1"/>
</dbReference>
<dbReference type="GO" id="GO:0006893">
    <property type="term" value="P:Golgi to plasma membrane transport"/>
    <property type="evidence" value="ECO:0007669"/>
    <property type="project" value="TreeGrafter"/>
</dbReference>